<dbReference type="PANTHER" id="PTHR32071">
    <property type="entry name" value="TRANSCRIPTIONAL REGULATORY PROTEIN"/>
    <property type="match status" value="1"/>
</dbReference>
<dbReference type="SUPFAM" id="SSF46689">
    <property type="entry name" value="Homeodomain-like"/>
    <property type="match status" value="1"/>
</dbReference>
<dbReference type="AlphaFoldDB" id="A9ICH8"/>
<dbReference type="FunFam" id="3.40.50.300:FF:000006">
    <property type="entry name" value="DNA-binding transcriptional regulator NtrC"/>
    <property type="match status" value="1"/>
</dbReference>
<dbReference type="InterPro" id="IPR002078">
    <property type="entry name" value="Sigma_54_int"/>
</dbReference>
<dbReference type="InterPro" id="IPR003593">
    <property type="entry name" value="AAA+_ATPase"/>
</dbReference>
<evidence type="ECO:0000256" key="4">
    <source>
        <dbReference type="ARBA" id="ARBA00023163"/>
    </source>
</evidence>
<dbReference type="Pfam" id="PF00158">
    <property type="entry name" value="Sigma54_activat"/>
    <property type="match status" value="1"/>
</dbReference>
<evidence type="ECO:0000256" key="2">
    <source>
        <dbReference type="ARBA" id="ARBA00022840"/>
    </source>
</evidence>
<dbReference type="InterPro" id="IPR027417">
    <property type="entry name" value="P-loop_NTPase"/>
</dbReference>
<keyword evidence="2" id="KW-0067">ATP-binding</keyword>
<reference evidence="6 7" key="1">
    <citation type="journal article" date="2008" name="BMC Genomics">
        <title>The missing link: Bordetella petrii is endowed with both the metabolic versatility of environmental bacteria and virulence traits of pathogenic Bordetellae.</title>
        <authorList>
            <person name="Gross R."/>
            <person name="Guzman C.A."/>
            <person name="Sebaihia M."/>
            <person name="Martins Dos Santos V.A."/>
            <person name="Pieper D.H."/>
            <person name="Koebnik R."/>
            <person name="Lechner M."/>
            <person name="Bartels D."/>
            <person name="Buhrmester J."/>
            <person name="Choudhuri J.V."/>
            <person name="Ebensen T."/>
            <person name="Gaigalat L."/>
            <person name="Herrmann S."/>
            <person name="Khachane A.N."/>
            <person name="Larisch C."/>
            <person name="Link S."/>
            <person name="Linke B."/>
            <person name="Meyer F."/>
            <person name="Mormann S."/>
            <person name="Nakunst D."/>
            <person name="Rueckert C."/>
            <person name="Schneiker-Bekel S."/>
            <person name="Schulze K."/>
            <person name="Vorhoelter F.J."/>
            <person name="Yevsa T."/>
            <person name="Engle J.T."/>
            <person name="Goldman W.E."/>
            <person name="Puehler A."/>
            <person name="Goebel U.B."/>
            <person name="Goesmann A."/>
            <person name="Bloecker H."/>
            <person name="Kaiser O."/>
            <person name="Martinez-Arias R."/>
        </authorList>
    </citation>
    <scope>NUCLEOTIDE SEQUENCE [LARGE SCALE GENOMIC DNA]</scope>
    <source>
        <strain evidence="7">ATCC BAA-461 / DSM 12804 / CCUG 43448 / CIP 107267 / Se-1111R</strain>
    </source>
</reference>
<dbReference type="STRING" id="94624.Bpet1234"/>
<proteinExistence type="predicted"/>
<dbReference type="InterPro" id="IPR058031">
    <property type="entry name" value="AAA_lid_NorR"/>
</dbReference>
<evidence type="ECO:0000313" key="6">
    <source>
        <dbReference type="EMBL" id="CAP41568.1"/>
    </source>
</evidence>
<dbReference type="SUPFAM" id="SSF55785">
    <property type="entry name" value="PYP-like sensor domain (PAS domain)"/>
    <property type="match status" value="1"/>
</dbReference>
<dbReference type="PRINTS" id="PR01590">
    <property type="entry name" value="HTHFIS"/>
</dbReference>
<keyword evidence="3" id="KW-0805">Transcription regulation</keyword>
<dbReference type="Pfam" id="PF25601">
    <property type="entry name" value="AAA_lid_14"/>
    <property type="match status" value="1"/>
</dbReference>
<protein>
    <submittedName>
        <fullName evidence="6">Transcriptional regulator</fullName>
    </submittedName>
</protein>
<evidence type="ECO:0000256" key="3">
    <source>
        <dbReference type="ARBA" id="ARBA00023015"/>
    </source>
</evidence>
<dbReference type="InterPro" id="IPR035965">
    <property type="entry name" value="PAS-like_dom_sf"/>
</dbReference>
<dbReference type="EMBL" id="AM902716">
    <property type="protein sequence ID" value="CAP41568.1"/>
    <property type="molecule type" value="Genomic_DNA"/>
</dbReference>
<dbReference type="Proteomes" id="UP000001225">
    <property type="component" value="Chromosome"/>
</dbReference>
<name>A9ICH8_BORPD</name>
<keyword evidence="7" id="KW-1185">Reference proteome</keyword>
<dbReference type="SUPFAM" id="SSF52540">
    <property type="entry name" value="P-loop containing nucleoside triphosphate hydrolases"/>
    <property type="match status" value="1"/>
</dbReference>
<dbReference type="SMART" id="SM00382">
    <property type="entry name" value="AAA"/>
    <property type="match status" value="1"/>
</dbReference>
<evidence type="ECO:0000256" key="1">
    <source>
        <dbReference type="ARBA" id="ARBA00022741"/>
    </source>
</evidence>
<dbReference type="InterPro" id="IPR002197">
    <property type="entry name" value="HTH_Fis"/>
</dbReference>
<dbReference type="Gene3D" id="3.30.450.20">
    <property type="entry name" value="PAS domain"/>
    <property type="match status" value="1"/>
</dbReference>
<dbReference type="InterPro" id="IPR025944">
    <property type="entry name" value="Sigma_54_int_dom_CS"/>
</dbReference>
<sequence>MLCIVGRHYKKSIGDDMAGDHADTLGLLIVDRRGVAILATGCAESPAICDALLRDLDEKRAQGGGVIALEAGMDAIAVYRAFGDILAFFVQPTRKSSTLFNLVATVDFADAILDYFLESPYFSMVVVDDEARVKFIPPVHEKFFGIEKGGAIGKHVTEVIENTELHEIVRSGKAEIGKLQKMGDVTRVVARIPIVKNGKIAGAIGRVMFKGPETLQSLSQEVTSLRSELAFYRREYSGAHPYPNELQQIVGDSDAIRQLKSDIVKVAPLNVPVLIIGESGTGKELAARAIHELSPRSKKRMVFVNAAALPTSLVESELFGYEGGAFTGAGKAGRKGKFEMADSGSLFFDEIGDMPIEIQVKLLRILQDGVYERLGGNQVGHSDFRLICASNRNFQSMIRDGQFRLDLYYRISGVTIRMPSLRERLDDIPVLVQSILVSFADRHRASVKLVSPRVYDFLREQPWPGNVRQLLHEVEKAAIFCDGPEISIENFRLTTKIPAPGTAEIRPWEEQQTIPAAIESLERNMVKEALLRHRGNKKKAAEELGISRAYLYKKLATGSDLE</sequence>
<keyword evidence="1" id="KW-0547">Nucleotide-binding</keyword>
<accession>A9ICH8</accession>
<feature type="domain" description="Sigma-54 factor interaction" evidence="5">
    <location>
        <begin position="249"/>
        <end position="479"/>
    </location>
</feature>
<dbReference type="GO" id="GO:0006355">
    <property type="term" value="P:regulation of DNA-templated transcription"/>
    <property type="evidence" value="ECO:0007669"/>
    <property type="project" value="InterPro"/>
</dbReference>
<dbReference type="GO" id="GO:0043565">
    <property type="term" value="F:sequence-specific DNA binding"/>
    <property type="evidence" value="ECO:0007669"/>
    <property type="project" value="InterPro"/>
</dbReference>
<dbReference type="Gene3D" id="1.10.8.60">
    <property type="match status" value="1"/>
</dbReference>
<dbReference type="Pfam" id="PF02954">
    <property type="entry name" value="HTH_8"/>
    <property type="match status" value="1"/>
</dbReference>
<dbReference type="InterPro" id="IPR009057">
    <property type="entry name" value="Homeodomain-like_sf"/>
</dbReference>
<dbReference type="GO" id="GO:0005524">
    <property type="term" value="F:ATP binding"/>
    <property type="evidence" value="ECO:0007669"/>
    <property type="project" value="UniProtKB-KW"/>
</dbReference>
<dbReference type="CDD" id="cd00009">
    <property type="entry name" value="AAA"/>
    <property type="match status" value="1"/>
</dbReference>
<dbReference type="eggNOG" id="COG3829">
    <property type="taxonomic scope" value="Bacteria"/>
</dbReference>
<evidence type="ECO:0000313" key="7">
    <source>
        <dbReference type="Proteomes" id="UP000001225"/>
    </source>
</evidence>
<dbReference type="Gene3D" id="1.10.10.60">
    <property type="entry name" value="Homeodomain-like"/>
    <property type="match status" value="1"/>
</dbReference>
<dbReference type="PROSITE" id="PS50045">
    <property type="entry name" value="SIGMA54_INTERACT_4"/>
    <property type="match status" value="1"/>
</dbReference>
<evidence type="ECO:0000259" key="5">
    <source>
        <dbReference type="PROSITE" id="PS50045"/>
    </source>
</evidence>
<organism evidence="6 7">
    <name type="scientific">Bordetella petrii (strain ATCC BAA-461 / DSM 12804 / CCUG 43448 / CIP 107267 / Se-1111R)</name>
    <dbReference type="NCBI Taxonomy" id="340100"/>
    <lineage>
        <taxon>Bacteria</taxon>
        <taxon>Pseudomonadati</taxon>
        <taxon>Pseudomonadota</taxon>
        <taxon>Betaproteobacteria</taxon>
        <taxon>Burkholderiales</taxon>
        <taxon>Alcaligenaceae</taxon>
        <taxon>Bordetella</taxon>
    </lineage>
</organism>
<keyword evidence="4" id="KW-0804">Transcription</keyword>
<gene>
    <name evidence="6" type="ordered locus">Bpet1234</name>
</gene>
<dbReference type="PROSITE" id="PS00688">
    <property type="entry name" value="SIGMA54_INTERACT_3"/>
    <property type="match status" value="1"/>
</dbReference>
<dbReference type="Gene3D" id="3.40.50.300">
    <property type="entry name" value="P-loop containing nucleotide triphosphate hydrolases"/>
    <property type="match status" value="1"/>
</dbReference>
<dbReference type="KEGG" id="bpt:Bpet1234"/>